<evidence type="ECO:0000256" key="2">
    <source>
        <dbReference type="ARBA" id="ARBA00023015"/>
    </source>
</evidence>
<dbReference type="AlphaFoldDB" id="A0A803N7V4"/>
<keyword evidence="4" id="KW-0804">Transcription</keyword>
<evidence type="ECO:0000259" key="6">
    <source>
        <dbReference type="PROSITE" id="PS50863"/>
    </source>
</evidence>
<evidence type="ECO:0000256" key="5">
    <source>
        <dbReference type="ARBA" id="ARBA00023242"/>
    </source>
</evidence>
<organism evidence="7 8">
    <name type="scientific">Chenopodium quinoa</name>
    <name type="common">Quinoa</name>
    <dbReference type="NCBI Taxonomy" id="63459"/>
    <lineage>
        <taxon>Eukaryota</taxon>
        <taxon>Viridiplantae</taxon>
        <taxon>Streptophyta</taxon>
        <taxon>Embryophyta</taxon>
        <taxon>Tracheophyta</taxon>
        <taxon>Spermatophyta</taxon>
        <taxon>Magnoliopsida</taxon>
        <taxon>eudicotyledons</taxon>
        <taxon>Gunneridae</taxon>
        <taxon>Pentapetalae</taxon>
        <taxon>Caryophyllales</taxon>
        <taxon>Chenopodiaceae</taxon>
        <taxon>Chenopodioideae</taxon>
        <taxon>Atripliceae</taxon>
        <taxon>Chenopodium</taxon>
    </lineage>
</organism>
<sequence>MKFILCCHQPLPNRMAREVKDLWNRWVKDRGDVVLTLQRVNETQKYKVHLKQFIRGDGTRETFLSDGWSEFVNSNNLQIQDKILFSMYDMGEVSYRVRIWRNHNEITRGEPHALLEPLRFFKFMFLHSYIFKPTINIPLPFAREHFMGLKKFSTVNLYGTRVYEATMHIKYDRNKIVSCNIKRGLRKFIRGENVQVNEKAVVELIAMDPPFFSLIFT</sequence>
<evidence type="ECO:0000256" key="3">
    <source>
        <dbReference type="ARBA" id="ARBA00023125"/>
    </source>
</evidence>
<dbReference type="SUPFAM" id="SSF101936">
    <property type="entry name" value="DNA-binding pseudobarrel domain"/>
    <property type="match status" value="1"/>
</dbReference>
<evidence type="ECO:0000313" key="8">
    <source>
        <dbReference type="Proteomes" id="UP000596660"/>
    </source>
</evidence>
<protein>
    <recommendedName>
        <fullName evidence="6">TF-B3 domain-containing protein</fullName>
    </recommendedName>
</protein>
<evidence type="ECO:0000256" key="4">
    <source>
        <dbReference type="ARBA" id="ARBA00023163"/>
    </source>
</evidence>
<keyword evidence="3" id="KW-0238">DNA-binding</keyword>
<dbReference type="InterPro" id="IPR015300">
    <property type="entry name" value="DNA-bd_pseudobarrel_sf"/>
</dbReference>
<evidence type="ECO:0000256" key="1">
    <source>
        <dbReference type="ARBA" id="ARBA00004123"/>
    </source>
</evidence>
<dbReference type="Proteomes" id="UP000596660">
    <property type="component" value="Unplaced"/>
</dbReference>
<dbReference type="Gramene" id="AUR62041858-RA">
    <property type="protein sequence ID" value="AUR62041858-RA:cds"/>
    <property type="gene ID" value="AUR62041858"/>
</dbReference>
<dbReference type="GO" id="GO:0005634">
    <property type="term" value="C:nucleus"/>
    <property type="evidence" value="ECO:0007669"/>
    <property type="project" value="UniProtKB-SubCell"/>
</dbReference>
<dbReference type="Pfam" id="PF02362">
    <property type="entry name" value="B3"/>
    <property type="match status" value="1"/>
</dbReference>
<keyword evidence="2" id="KW-0805">Transcription regulation</keyword>
<dbReference type="GO" id="GO:0003677">
    <property type="term" value="F:DNA binding"/>
    <property type="evidence" value="ECO:0007669"/>
    <property type="project" value="UniProtKB-KW"/>
</dbReference>
<keyword evidence="8" id="KW-1185">Reference proteome</keyword>
<reference evidence="7" key="2">
    <citation type="submission" date="2021-03" db="UniProtKB">
        <authorList>
            <consortium name="EnsemblPlants"/>
        </authorList>
    </citation>
    <scope>IDENTIFICATION</scope>
</reference>
<dbReference type="EnsemblPlants" id="AUR62041858-RA">
    <property type="protein sequence ID" value="AUR62041858-RA:cds"/>
    <property type="gene ID" value="AUR62041858"/>
</dbReference>
<keyword evidence="5" id="KW-0539">Nucleus</keyword>
<evidence type="ECO:0000313" key="7">
    <source>
        <dbReference type="EnsemblPlants" id="AUR62041858-RA:cds"/>
    </source>
</evidence>
<reference evidence="7" key="1">
    <citation type="journal article" date="2017" name="Nature">
        <title>The genome of Chenopodium quinoa.</title>
        <authorList>
            <person name="Jarvis D.E."/>
            <person name="Ho Y.S."/>
            <person name="Lightfoot D.J."/>
            <person name="Schmoeckel S.M."/>
            <person name="Li B."/>
            <person name="Borm T.J.A."/>
            <person name="Ohyanagi H."/>
            <person name="Mineta K."/>
            <person name="Michell C.T."/>
            <person name="Saber N."/>
            <person name="Kharbatia N.M."/>
            <person name="Rupper R.R."/>
            <person name="Sharp A.R."/>
            <person name="Dally N."/>
            <person name="Boughton B.A."/>
            <person name="Woo Y.H."/>
            <person name="Gao G."/>
            <person name="Schijlen E.G.W.M."/>
            <person name="Guo X."/>
            <person name="Momin A.A."/>
            <person name="Negrao S."/>
            <person name="Al-Babili S."/>
            <person name="Gehring C."/>
            <person name="Roessner U."/>
            <person name="Jung C."/>
            <person name="Murphy K."/>
            <person name="Arold S.T."/>
            <person name="Gojobori T."/>
            <person name="van der Linden C.G."/>
            <person name="van Loo E.N."/>
            <person name="Jellen E.N."/>
            <person name="Maughan P.J."/>
            <person name="Tester M."/>
        </authorList>
    </citation>
    <scope>NUCLEOTIDE SEQUENCE [LARGE SCALE GENOMIC DNA]</scope>
    <source>
        <strain evidence="7">cv. PI 614886</strain>
    </source>
</reference>
<comment type="subcellular location">
    <subcellularLocation>
        <location evidence="1">Nucleus</location>
    </subcellularLocation>
</comment>
<dbReference type="InterPro" id="IPR003340">
    <property type="entry name" value="B3_DNA-bd"/>
</dbReference>
<dbReference type="PROSITE" id="PS50863">
    <property type="entry name" value="B3"/>
    <property type="match status" value="1"/>
</dbReference>
<dbReference type="Gene3D" id="2.40.330.10">
    <property type="entry name" value="DNA-binding pseudobarrel domain"/>
    <property type="match status" value="2"/>
</dbReference>
<proteinExistence type="predicted"/>
<accession>A0A803N7V4</accession>
<feature type="domain" description="TF-B3" evidence="6">
    <location>
        <begin position="35"/>
        <end position="103"/>
    </location>
</feature>
<name>A0A803N7V4_CHEQI</name>